<dbReference type="InterPro" id="IPR050764">
    <property type="entry name" value="CbbQ/NirQ/NorQ/GpvN"/>
</dbReference>
<accession>A0A7C0U6A1</accession>
<sequence>MRERLKKALNLVSSVIRGKEREVQISIATLLAGGHLLLEDLPGTGKTTLALALAKVTGCTFARVQFTNDLMPSDVIGTEVFLTQEGRFVFKPGPIFHNILLADEINRATPRTQSALLEAMGEGKVSVGGETYPLPTPFFVIATQNPLELYGTFPLPESQLDRFMVRLEMGYPERSLEAEIVAHNGHYSMAQELPALLTTQEILETQREVSEVEVPSRILDYIMEITQSTRNRERFRFGLSTRGAIALKKVAQARAYLEDRNYLIPEDVKVSFPYIAFHRLIPPGDYKEEERLEFLLDFLASVPAPL</sequence>
<dbReference type="GO" id="GO:0005524">
    <property type="term" value="F:ATP binding"/>
    <property type="evidence" value="ECO:0007669"/>
    <property type="project" value="InterPro"/>
</dbReference>
<evidence type="ECO:0000259" key="1">
    <source>
        <dbReference type="SMART" id="SM00382"/>
    </source>
</evidence>
<dbReference type="Gene3D" id="3.40.50.300">
    <property type="entry name" value="P-loop containing nucleotide triphosphate hydrolases"/>
    <property type="match status" value="1"/>
</dbReference>
<dbReference type="PANTHER" id="PTHR42759:SF5">
    <property type="entry name" value="METHANOL DEHYDROGENASE REGULATOR"/>
    <property type="match status" value="1"/>
</dbReference>
<dbReference type="CDD" id="cd00009">
    <property type="entry name" value="AAA"/>
    <property type="match status" value="1"/>
</dbReference>
<dbReference type="Pfam" id="PF17863">
    <property type="entry name" value="AAA_lid_2"/>
    <property type="match status" value="1"/>
</dbReference>
<dbReference type="InterPro" id="IPR027417">
    <property type="entry name" value="P-loop_NTPase"/>
</dbReference>
<proteinExistence type="predicted"/>
<dbReference type="Proteomes" id="UP000885690">
    <property type="component" value="Unassembled WGS sequence"/>
</dbReference>
<gene>
    <name evidence="2" type="ORF">ENF32_02435</name>
</gene>
<dbReference type="Pfam" id="PF07726">
    <property type="entry name" value="AAA_3"/>
    <property type="match status" value="1"/>
</dbReference>
<feature type="domain" description="AAA+ ATPase" evidence="1">
    <location>
        <begin position="32"/>
        <end position="173"/>
    </location>
</feature>
<dbReference type="PIRSF" id="PIRSF002849">
    <property type="entry name" value="AAA_ATPase_chaperone_MoxR_prd"/>
    <property type="match status" value="1"/>
</dbReference>
<protein>
    <submittedName>
        <fullName evidence="2">MoxR family ATPase</fullName>
    </submittedName>
</protein>
<dbReference type="InterPro" id="IPR011703">
    <property type="entry name" value="ATPase_AAA-3"/>
</dbReference>
<evidence type="ECO:0000313" key="2">
    <source>
        <dbReference type="EMBL" id="HDD52911.1"/>
    </source>
</evidence>
<reference evidence="2" key="1">
    <citation type="journal article" date="2020" name="mSystems">
        <title>Genome- and Community-Level Interaction Insights into Carbon Utilization and Element Cycling Functions of Hydrothermarchaeota in Hydrothermal Sediment.</title>
        <authorList>
            <person name="Zhou Z."/>
            <person name="Liu Y."/>
            <person name="Xu W."/>
            <person name="Pan J."/>
            <person name="Luo Z.H."/>
            <person name="Li M."/>
        </authorList>
    </citation>
    <scope>NUCLEOTIDE SEQUENCE [LARGE SCALE GENOMIC DNA]</scope>
    <source>
        <strain evidence="2">HyVt-115</strain>
    </source>
</reference>
<dbReference type="SMART" id="SM00382">
    <property type="entry name" value="AAA"/>
    <property type="match status" value="1"/>
</dbReference>
<dbReference type="AlphaFoldDB" id="A0A7C0U6A1"/>
<dbReference type="InterPro" id="IPR041628">
    <property type="entry name" value="ChlI/MoxR_AAA_lid"/>
</dbReference>
<dbReference type="InterPro" id="IPR003593">
    <property type="entry name" value="AAA+_ATPase"/>
</dbReference>
<dbReference type="PANTHER" id="PTHR42759">
    <property type="entry name" value="MOXR FAMILY PROTEIN"/>
    <property type="match status" value="1"/>
</dbReference>
<dbReference type="EMBL" id="DQWS01000096">
    <property type="protein sequence ID" value="HDD52911.1"/>
    <property type="molecule type" value="Genomic_DNA"/>
</dbReference>
<dbReference type="GO" id="GO:0016887">
    <property type="term" value="F:ATP hydrolysis activity"/>
    <property type="evidence" value="ECO:0007669"/>
    <property type="project" value="InterPro"/>
</dbReference>
<comment type="caution">
    <text evidence="2">The sequence shown here is derived from an EMBL/GenBank/DDBJ whole genome shotgun (WGS) entry which is preliminary data.</text>
</comment>
<dbReference type="SUPFAM" id="SSF52540">
    <property type="entry name" value="P-loop containing nucleoside triphosphate hydrolases"/>
    <property type="match status" value="1"/>
</dbReference>
<organism evidence="2">
    <name type="scientific">Thermosulfidibacter takaii</name>
    <dbReference type="NCBI Taxonomy" id="412593"/>
    <lineage>
        <taxon>Bacteria</taxon>
        <taxon>Pseudomonadati</taxon>
        <taxon>Thermosulfidibacterota</taxon>
        <taxon>Thermosulfidibacteria</taxon>
        <taxon>Thermosulfidibacterales</taxon>
        <taxon>Thermosulfidibacteraceae</taxon>
    </lineage>
</organism>
<name>A0A7C0U6A1_9BACT</name>
<dbReference type="Gene3D" id="1.10.8.80">
    <property type="entry name" value="Magnesium chelatase subunit I, C-Terminal domain"/>
    <property type="match status" value="1"/>
</dbReference>